<proteinExistence type="predicted"/>
<evidence type="ECO:0000313" key="1">
    <source>
        <dbReference type="EnsemblMetazoa" id="GPPI048930-PA"/>
    </source>
</evidence>
<reference evidence="1" key="2">
    <citation type="submission" date="2020-05" db="UniProtKB">
        <authorList>
            <consortium name="EnsemblMetazoa"/>
        </authorList>
    </citation>
    <scope>IDENTIFICATION</scope>
    <source>
        <strain evidence="1">IAEA</strain>
    </source>
</reference>
<dbReference type="Proteomes" id="UP000092460">
    <property type="component" value="Unassembled WGS sequence"/>
</dbReference>
<dbReference type="AlphaFoldDB" id="A0A1B0C4I9"/>
<name>A0A1B0C4I9_9MUSC</name>
<protein>
    <submittedName>
        <fullName evidence="1">Uncharacterized protein</fullName>
    </submittedName>
</protein>
<sequence>MKSKCLHRNKFIGRLPLTRERGDLRFSVDKREICGQCLPFRKRTRTKECIITCEVFKHFLQQQQQQQVKDKSKTYSICLNCIGVE</sequence>
<dbReference type="VEuPathDB" id="VectorBase:GPPI048930"/>
<accession>A0A1B0C4I9</accession>
<dbReference type="EnsemblMetazoa" id="GPPI048930-RA">
    <property type="protein sequence ID" value="GPPI048930-PA"/>
    <property type="gene ID" value="GPPI048930"/>
</dbReference>
<dbReference type="EMBL" id="JXJN01025500">
    <property type="status" value="NOT_ANNOTATED_CDS"/>
    <property type="molecule type" value="Genomic_DNA"/>
</dbReference>
<organism evidence="1 2">
    <name type="scientific">Glossina palpalis gambiensis</name>
    <dbReference type="NCBI Taxonomy" id="67801"/>
    <lineage>
        <taxon>Eukaryota</taxon>
        <taxon>Metazoa</taxon>
        <taxon>Ecdysozoa</taxon>
        <taxon>Arthropoda</taxon>
        <taxon>Hexapoda</taxon>
        <taxon>Insecta</taxon>
        <taxon>Pterygota</taxon>
        <taxon>Neoptera</taxon>
        <taxon>Endopterygota</taxon>
        <taxon>Diptera</taxon>
        <taxon>Brachycera</taxon>
        <taxon>Muscomorpha</taxon>
        <taxon>Hippoboscoidea</taxon>
        <taxon>Glossinidae</taxon>
        <taxon>Glossina</taxon>
    </lineage>
</organism>
<evidence type="ECO:0000313" key="2">
    <source>
        <dbReference type="Proteomes" id="UP000092460"/>
    </source>
</evidence>
<keyword evidence="2" id="KW-1185">Reference proteome</keyword>
<reference evidence="2" key="1">
    <citation type="submission" date="2015-01" db="EMBL/GenBank/DDBJ databases">
        <authorList>
            <person name="Aksoy S."/>
            <person name="Warren W."/>
            <person name="Wilson R.K."/>
        </authorList>
    </citation>
    <scope>NUCLEOTIDE SEQUENCE [LARGE SCALE GENOMIC DNA]</scope>
    <source>
        <strain evidence="2">IAEA</strain>
    </source>
</reference>